<sequence length="123" mass="13157">MGTIEGGGVCAVAAAQTSNSPQHTSTATRADDERRESTACKDRGMRAPEAGEAAIVIRARRVRQGRAQPGAIWRCEVPAVCRRQATDTAHPRYLTAHASALLQSARQSSAPRRWIDCCASLGQ</sequence>
<name>A0A2S7A5V9_9XANT</name>
<dbReference type="AlphaFoldDB" id="A0A2S7A5V9"/>
<gene>
    <name evidence="2" type="ORF">XarbCFBP7409_04620</name>
</gene>
<feature type="compositionally biased region" description="Polar residues" evidence="1">
    <location>
        <begin position="15"/>
        <end position="28"/>
    </location>
</feature>
<feature type="region of interest" description="Disordered" evidence="1">
    <location>
        <begin position="14"/>
        <end position="46"/>
    </location>
</feature>
<reference evidence="2 3" key="1">
    <citation type="submission" date="2016-08" db="EMBL/GenBank/DDBJ databases">
        <title>Evolution of the type three secretion system and type three effector repertoires in Xanthomonas.</title>
        <authorList>
            <person name="Merda D."/>
            <person name="Briand M."/>
            <person name="Bosis E."/>
            <person name="Rousseau C."/>
            <person name="Portier P."/>
            <person name="Jacques M.-A."/>
            <person name="Fischer-Le Saux M."/>
        </authorList>
    </citation>
    <scope>NUCLEOTIDE SEQUENCE [LARGE SCALE GENOMIC DNA]</scope>
    <source>
        <strain evidence="2 3">CFBP 7409</strain>
    </source>
</reference>
<evidence type="ECO:0000313" key="2">
    <source>
        <dbReference type="EMBL" id="PPU02839.1"/>
    </source>
</evidence>
<accession>A0A2S7A5V9</accession>
<dbReference type="Proteomes" id="UP000238049">
    <property type="component" value="Unassembled WGS sequence"/>
</dbReference>
<comment type="caution">
    <text evidence="2">The sequence shown here is derived from an EMBL/GenBank/DDBJ whole genome shotgun (WGS) entry which is preliminary data.</text>
</comment>
<organism evidence="2 3">
    <name type="scientific">Xanthomonas arboricola pv. guizotiae</name>
    <dbReference type="NCBI Taxonomy" id="487867"/>
    <lineage>
        <taxon>Bacteria</taxon>
        <taxon>Pseudomonadati</taxon>
        <taxon>Pseudomonadota</taxon>
        <taxon>Gammaproteobacteria</taxon>
        <taxon>Lysobacterales</taxon>
        <taxon>Lysobacteraceae</taxon>
        <taxon>Xanthomonas</taxon>
    </lineage>
</organism>
<proteinExistence type="predicted"/>
<protein>
    <submittedName>
        <fullName evidence="2">Uncharacterized protein</fullName>
    </submittedName>
</protein>
<evidence type="ECO:0000313" key="3">
    <source>
        <dbReference type="Proteomes" id="UP000238049"/>
    </source>
</evidence>
<feature type="compositionally biased region" description="Basic and acidic residues" evidence="1">
    <location>
        <begin position="29"/>
        <end position="46"/>
    </location>
</feature>
<evidence type="ECO:0000256" key="1">
    <source>
        <dbReference type="SAM" id="MobiDB-lite"/>
    </source>
</evidence>
<dbReference type="EMBL" id="MDSL01000006">
    <property type="protein sequence ID" value="PPU02839.1"/>
    <property type="molecule type" value="Genomic_DNA"/>
</dbReference>